<dbReference type="PANTHER" id="PTHR30443:SF0">
    <property type="entry name" value="PHOSPHOETHANOLAMINE TRANSFERASE EPTA"/>
    <property type="match status" value="1"/>
</dbReference>
<sequence>MFRKKSRALMPLSRRKPWRLGSTAMIMTCSLVNALVYHVPLYLFGIDNLDMPSANALWTLLTLFVFVFCLTAAIAGALAAISVRTIKPLFMAMAISNAIALYFSVTYGIVLDKTMMGNVFNTDAAEALALFHPMVLIYVAILGIFPCWLLHRTRIRPVCAFGRVAVPLFVCLCAVGWLYAVSPTWLWIDRHAKQLGALVMPWSYLINGGRYLAAGMAPPERRLLPPAEASGSGGKPKLVVLVIGESARAQNFSLYGYARKTNPELEQAGVTVLQPTYACATYTTAAIECILSPDKSYNATEPMTSYLQRNGVDVIWRSHNGGEPPMQVRSLQRLEQIPGNCSGDECGFDEGLLRDLEQRIADTKQKQVLVVLHLAGSHGPAYNTRYPARFEVFKPVCKSVQLHQCSREELVNAYDNSILYSDFVVAQSIDMLKRLKSYSSSLIYVSDHGESLGEYKLYLHGTPWTIAPEEQKAIPLIVWNSETSVSGGARHISGDFSQANVFHSVMGALGMRSPVFKPDLNVFAQEGDKQ</sequence>
<keyword evidence="3" id="KW-0997">Cell inner membrane</keyword>
<name>A0A225SYT1_9BURK</name>
<dbReference type="EMBL" id="NJGV01000002">
    <property type="protein sequence ID" value="OWY36467.1"/>
    <property type="molecule type" value="Genomic_DNA"/>
</dbReference>
<evidence type="ECO:0000259" key="10">
    <source>
        <dbReference type="Pfam" id="PF08019"/>
    </source>
</evidence>
<evidence type="ECO:0000313" key="12">
    <source>
        <dbReference type="Proteomes" id="UP000214747"/>
    </source>
</evidence>
<dbReference type="GO" id="GO:0016776">
    <property type="term" value="F:phosphotransferase activity, phosphate group as acceptor"/>
    <property type="evidence" value="ECO:0007669"/>
    <property type="project" value="TreeGrafter"/>
</dbReference>
<evidence type="ECO:0000256" key="6">
    <source>
        <dbReference type="ARBA" id="ARBA00022989"/>
    </source>
</evidence>
<evidence type="ECO:0000313" key="11">
    <source>
        <dbReference type="EMBL" id="OWY36467.1"/>
    </source>
</evidence>
<comment type="subcellular location">
    <subcellularLocation>
        <location evidence="1">Cell inner membrane</location>
        <topology evidence="1">Multi-pass membrane protein</topology>
    </subcellularLocation>
</comment>
<evidence type="ECO:0000256" key="4">
    <source>
        <dbReference type="ARBA" id="ARBA00022679"/>
    </source>
</evidence>
<dbReference type="AlphaFoldDB" id="A0A225SYT1"/>
<keyword evidence="4 11" id="KW-0808">Transferase</keyword>
<keyword evidence="6 8" id="KW-1133">Transmembrane helix</keyword>
<dbReference type="Pfam" id="PF00884">
    <property type="entry name" value="Sulfatase"/>
    <property type="match status" value="1"/>
</dbReference>
<dbReference type="PANTHER" id="PTHR30443">
    <property type="entry name" value="INNER MEMBRANE PROTEIN"/>
    <property type="match status" value="1"/>
</dbReference>
<dbReference type="InterPro" id="IPR058130">
    <property type="entry name" value="PEA_transf_C"/>
</dbReference>
<evidence type="ECO:0000256" key="1">
    <source>
        <dbReference type="ARBA" id="ARBA00004429"/>
    </source>
</evidence>
<dbReference type="Gene3D" id="3.40.720.10">
    <property type="entry name" value="Alkaline Phosphatase, subunit A"/>
    <property type="match status" value="1"/>
</dbReference>
<dbReference type="CDD" id="cd16017">
    <property type="entry name" value="LptA"/>
    <property type="match status" value="1"/>
</dbReference>
<comment type="caution">
    <text evidence="11">The sequence shown here is derived from an EMBL/GenBank/DDBJ whole genome shotgun (WGS) entry which is preliminary data.</text>
</comment>
<evidence type="ECO:0000256" key="7">
    <source>
        <dbReference type="ARBA" id="ARBA00023136"/>
    </source>
</evidence>
<keyword evidence="12" id="KW-1185">Reference proteome</keyword>
<gene>
    <name evidence="11" type="ORF">CEJ45_04495</name>
</gene>
<feature type="transmembrane region" description="Helical" evidence="8">
    <location>
        <begin position="20"/>
        <end position="44"/>
    </location>
</feature>
<evidence type="ECO:0000256" key="5">
    <source>
        <dbReference type="ARBA" id="ARBA00022692"/>
    </source>
</evidence>
<feature type="transmembrane region" description="Helical" evidence="8">
    <location>
        <begin position="56"/>
        <end position="81"/>
    </location>
</feature>
<dbReference type="SUPFAM" id="SSF53649">
    <property type="entry name" value="Alkaline phosphatase-like"/>
    <property type="match status" value="1"/>
</dbReference>
<dbReference type="GO" id="GO:0009244">
    <property type="term" value="P:lipopolysaccharide core region biosynthetic process"/>
    <property type="evidence" value="ECO:0007669"/>
    <property type="project" value="TreeGrafter"/>
</dbReference>
<evidence type="ECO:0000256" key="2">
    <source>
        <dbReference type="ARBA" id="ARBA00022475"/>
    </source>
</evidence>
<reference evidence="11 12" key="1">
    <citation type="journal article" date="2010" name="Int. J. Syst. Evol. Microbiol.">
        <title>Reclassification of Herbaspirillum putei as a later heterotypic synonym of Herbaspirillum huttiense, with the description of H. huttiense subsp. huttiense subsp. nov. and H. huttiense subsp. putei subsp. nov., comb. nov., and description of Herbaspirillum aquaticum sp. nov.</title>
        <authorList>
            <person name="Dobritsa A.P."/>
            <person name="Reddy M.C."/>
            <person name="Samadpour M."/>
        </authorList>
    </citation>
    <scope>NUCLEOTIDE SEQUENCE [LARGE SCALE GENOMIC DNA]</scope>
    <source>
        <strain evidence="11 12">IEH 4430</strain>
    </source>
</reference>
<dbReference type="Proteomes" id="UP000214747">
    <property type="component" value="Unassembled WGS sequence"/>
</dbReference>
<dbReference type="InterPro" id="IPR012549">
    <property type="entry name" value="EptA-like_N"/>
</dbReference>
<dbReference type="InterPro" id="IPR017850">
    <property type="entry name" value="Alkaline_phosphatase_core_sf"/>
</dbReference>
<evidence type="ECO:0000256" key="3">
    <source>
        <dbReference type="ARBA" id="ARBA00022519"/>
    </source>
</evidence>
<accession>A0A225SYT1</accession>
<keyword evidence="5 8" id="KW-0812">Transmembrane</keyword>
<feature type="domain" description="Phosphoethanolamine transferase N-terminal" evidence="10">
    <location>
        <begin position="74"/>
        <end position="213"/>
    </location>
</feature>
<organism evidence="11 12">
    <name type="scientific">Herbaspirillum aquaticum</name>
    <dbReference type="NCBI Taxonomy" id="568783"/>
    <lineage>
        <taxon>Bacteria</taxon>
        <taxon>Pseudomonadati</taxon>
        <taxon>Pseudomonadota</taxon>
        <taxon>Betaproteobacteria</taxon>
        <taxon>Burkholderiales</taxon>
        <taxon>Oxalobacteraceae</taxon>
        <taxon>Herbaspirillum</taxon>
    </lineage>
</organism>
<keyword evidence="2" id="KW-1003">Cell membrane</keyword>
<feature type="transmembrane region" description="Helical" evidence="8">
    <location>
        <begin position="88"/>
        <end position="110"/>
    </location>
</feature>
<protein>
    <submittedName>
        <fullName evidence="11">Phosphoethanolamine transferase</fullName>
    </submittedName>
</protein>
<evidence type="ECO:0000259" key="9">
    <source>
        <dbReference type="Pfam" id="PF00884"/>
    </source>
</evidence>
<dbReference type="InterPro" id="IPR040423">
    <property type="entry name" value="PEA_transferase"/>
</dbReference>
<keyword evidence="7 8" id="KW-0472">Membrane</keyword>
<evidence type="ECO:0000256" key="8">
    <source>
        <dbReference type="SAM" id="Phobius"/>
    </source>
</evidence>
<feature type="transmembrane region" description="Helical" evidence="8">
    <location>
        <begin position="130"/>
        <end position="149"/>
    </location>
</feature>
<dbReference type="InterPro" id="IPR000917">
    <property type="entry name" value="Sulfatase_N"/>
</dbReference>
<dbReference type="GO" id="GO:0005886">
    <property type="term" value="C:plasma membrane"/>
    <property type="evidence" value="ECO:0007669"/>
    <property type="project" value="UniProtKB-SubCell"/>
</dbReference>
<dbReference type="Pfam" id="PF08019">
    <property type="entry name" value="EptA_B_N"/>
    <property type="match status" value="1"/>
</dbReference>
<dbReference type="RefSeq" id="WP_088754000.1">
    <property type="nucleotide sequence ID" value="NZ_NJGV01000002.1"/>
</dbReference>
<feature type="transmembrane region" description="Helical" evidence="8">
    <location>
        <begin position="161"/>
        <end position="180"/>
    </location>
</feature>
<proteinExistence type="predicted"/>
<feature type="domain" description="Sulfatase N-terminal" evidence="9">
    <location>
        <begin position="238"/>
        <end position="511"/>
    </location>
</feature>